<comment type="caution">
    <text evidence="7">The sequence shown here is derived from an EMBL/GenBank/DDBJ whole genome shotgun (WGS) entry which is preliminary data.</text>
</comment>
<evidence type="ECO:0000256" key="2">
    <source>
        <dbReference type="ARBA" id="ARBA00022737"/>
    </source>
</evidence>
<dbReference type="CDD" id="cd03216">
    <property type="entry name" value="ABC_Carb_Monos_I"/>
    <property type="match status" value="1"/>
</dbReference>
<keyword evidence="3" id="KW-0547">Nucleotide-binding</keyword>
<name>A0ABU2JF00_9ACTN</name>
<dbReference type="PANTHER" id="PTHR43790">
    <property type="entry name" value="CARBOHYDRATE TRANSPORT ATP-BINDING PROTEIN MG119-RELATED"/>
    <property type="match status" value="1"/>
</dbReference>
<feature type="region of interest" description="Disordered" evidence="5">
    <location>
        <begin position="494"/>
        <end position="513"/>
    </location>
</feature>
<dbReference type="InterPro" id="IPR003593">
    <property type="entry name" value="AAA+_ATPase"/>
</dbReference>
<dbReference type="PROSITE" id="PS50893">
    <property type="entry name" value="ABC_TRANSPORTER_2"/>
    <property type="match status" value="2"/>
</dbReference>
<evidence type="ECO:0000256" key="5">
    <source>
        <dbReference type="SAM" id="MobiDB-lite"/>
    </source>
</evidence>
<feature type="domain" description="ABC transporter" evidence="6">
    <location>
        <begin position="20"/>
        <end position="246"/>
    </location>
</feature>
<protein>
    <submittedName>
        <fullName evidence="7">Sugar ABC transporter ATP-binding protein</fullName>
    </submittedName>
</protein>
<feature type="domain" description="ABC transporter" evidence="6">
    <location>
        <begin position="256"/>
        <end position="500"/>
    </location>
</feature>
<dbReference type="SUPFAM" id="SSF52540">
    <property type="entry name" value="P-loop containing nucleoside triphosphate hydrolases"/>
    <property type="match status" value="2"/>
</dbReference>
<accession>A0ABU2JF00</accession>
<dbReference type="PROSITE" id="PS00211">
    <property type="entry name" value="ABC_TRANSPORTER_1"/>
    <property type="match status" value="1"/>
</dbReference>
<dbReference type="CDD" id="cd03215">
    <property type="entry name" value="ABC_Carb_Monos_II"/>
    <property type="match status" value="1"/>
</dbReference>
<evidence type="ECO:0000256" key="4">
    <source>
        <dbReference type="ARBA" id="ARBA00022840"/>
    </source>
</evidence>
<dbReference type="InterPro" id="IPR003439">
    <property type="entry name" value="ABC_transporter-like_ATP-bd"/>
</dbReference>
<keyword evidence="1" id="KW-0813">Transport</keyword>
<dbReference type="EMBL" id="JAVREH010000043">
    <property type="protein sequence ID" value="MDT0263565.1"/>
    <property type="molecule type" value="Genomic_DNA"/>
</dbReference>
<dbReference type="GO" id="GO:0005524">
    <property type="term" value="F:ATP binding"/>
    <property type="evidence" value="ECO:0007669"/>
    <property type="project" value="UniProtKB-KW"/>
</dbReference>
<evidence type="ECO:0000256" key="3">
    <source>
        <dbReference type="ARBA" id="ARBA00022741"/>
    </source>
</evidence>
<dbReference type="PANTHER" id="PTHR43790:SF9">
    <property type="entry name" value="GALACTOFURANOSE TRANSPORTER ATP-BINDING PROTEIN YTFR"/>
    <property type="match status" value="1"/>
</dbReference>
<dbReference type="RefSeq" id="WP_311424711.1">
    <property type="nucleotide sequence ID" value="NZ_JAVREH010000043.1"/>
</dbReference>
<dbReference type="InterPro" id="IPR017871">
    <property type="entry name" value="ABC_transporter-like_CS"/>
</dbReference>
<sequence length="513" mass="54896">MLDDARGSAAGSPPGDAALLRIAGLSKSFPGLKALDDVSLEIRSGEVVSIVGQNGSGKSTLVKVLAGVYAADSGGVIEHGDLRFIHQDLGLVATLSTIENLDIGRRAPAWGLRPSPRRSERQAAEQAVRRFGGDFDVRTPVGRLSAAERTIVAISRAMRDWSPPDGVLVLDEPTAALGGEEVGRLFEAVRRVAEQGAGVLFISHRLDEVLGLSDRVIALRDGRVVATGDAGQVDHDWLVNAIAGRVLSTHRPHRQPPGADVALRVEKLSTDVLHDVDLRLRTGEVVGVSGLLGSGREQLAEAIFGATRRHGGSIVVSERTVPADQPRASIDNGVAFVPADRARYGAVMSLTARENLTLPQLRSLRRTFGRLDRAAENRETREWVDRVELHPALPDRPLRLFSGGNQQKVVMARWLRIMPKVLLLDEPTQGVDVGAKAAIYDLIDTAAAAGTAVLVASSDAAELLSICDRVLVLRHGRVAAELPRDEFSEARLLSESFDPAPSSPPIPLSTSSR</sequence>
<gene>
    <name evidence="7" type="ORF">RM423_19475</name>
</gene>
<keyword evidence="2" id="KW-0677">Repeat</keyword>
<evidence type="ECO:0000256" key="1">
    <source>
        <dbReference type="ARBA" id="ARBA00022448"/>
    </source>
</evidence>
<evidence type="ECO:0000259" key="6">
    <source>
        <dbReference type="PROSITE" id="PS50893"/>
    </source>
</evidence>
<dbReference type="SMART" id="SM00382">
    <property type="entry name" value="AAA"/>
    <property type="match status" value="2"/>
</dbReference>
<dbReference type="InterPro" id="IPR027417">
    <property type="entry name" value="P-loop_NTPase"/>
</dbReference>
<dbReference type="InterPro" id="IPR050107">
    <property type="entry name" value="ABC_carbohydrate_import_ATPase"/>
</dbReference>
<reference evidence="8" key="1">
    <citation type="submission" date="2023-07" db="EMBL/GenBank/DDBJ databases">
        <title>30 novel species of actinomycetes from the DSMZ collection.</title>
        <authorList>
            <person name="Nouioui I."/>
        </authorList>
    </citation>
    <scope>NUCLEOTIDE SEQUENCE [LARGE SCALE GENOMIC DNA]</scope>
    <source>
        <strain evidence="8">DSM 44399</strain>
    </source>
</reference>
<dbReference type="Pfam" id="PF00005">
    <property type="entry name" value="ABC_tran"/>
    <property type="match status" value="2"/>
</dbReference>
<keyword evidence="4 7" id="KW-0067">ATP-binding</keyword>
<dbReference type="Gene3D" id="3.40.50.300">
    <property type="entry name" value="P-loop containing nucleotide triphosphate hydrolases"/>
    <property type="match status" value="2"/>
</dbReference>
<organism evidence="7 8">
    <name type="scientific">Jatrophihabitans lederbergiae</name>
    <dbReference type="NCBI Taxonomy" id="3075547"/>
    <lineage>
        <taxon>Bacteria</taxon>
        <taxon>Bacillati</taxon>
        <taxon>Actinomycetota</taxon>
        <taxon>Actinomycetes</taxon>
        <taxon>Jatrophihabitantales</taxon>
        <taxon>Jatrophihabitantaceae</taxon>
        <taxon>Jatrophihabitans</taxon>
    </lineage>
</organism>
<evidence type="ECO:0000313" key="7">
    <source>
        <dbReference type="EMBL" id="MDT0263565.1"/>
    </source>
</evidence>
<dbReference type="Proteomes" id="UP001183176">
    <property type="component" value="Unassembled WGS sequence"/>
</dbReference>
<proteinExistence type="predicted"/>
<keyword evidence="8" id="KW-1185">Reference proteome</keyword>
<evidence type="ECO:0000313" key="8">
    <source>
        <dbReference type="Proteomes" id="UP001183176"/>
    </source>
</evidence>